<protein>
    <submittedName>
        <fullName evidence="1">SRPBCC family protein</fullName>
    </submittedName>
</protein>
<dbReference type="RefSeq" id="WP_249313309.1">
    <property type="nucleotide sequence ID" value="NZ_JACRSU010000003.1"/>
</dbReference>
<comment type="caution">
    <text evidence="1">The sequence shown here is derived from an EMBL/GenBank/DDBJ whole genome shotgun (WGS) entry which is preliminary data.</text>
</comment>
<proteinExistence type="predicted"/>
<accession>A0A926DMX5</accession>
<gene>
    <name evidence="1" type="ORF">H8698_09845</name>
</gene>
<dbReference type="Proteomes" id="UP000611762">
    <property type="component" value="Unassembled WGS sequence"/>
</dbReference>
<evidence type="ECO:0000313" key="1">
    <source>
        <dbReference type="EMBL" id="MBC8541276.1"/>
    </source>
</evidence>
<keyword evidence="2" id="KW-1185">Reference proteome</keyword>
<dbReference type="Pfam" id="PF10604">
    <property type="entry name" value="Polyketide_cyc2"/>
    <property type="match status" value="1"/>
</dbReference>
<organism evidence="1 2">
    <name type="scientific">Congzhengia minquanensis</name>
    <dbReference type="NCBI Taxonomy" id="2763657"/>
    <lineage>
        <taxon>Bacteria</taxon>
        <taxon>Bacillati</taxon>
        <taxon>Bacillota</taxon>
        <taxon>Clostridia</taxon>
        <taxon>Eubacteriales</taxon>
        <taxon>Oscillospiraceae</taxon>
        <taxon>Congzhengia</taxon>
    </lineage>
</organism>
<evidence type="ECO:0000313" key="2">
    <source>
        <dbReference type="Proteomes" id="UP000611762"/>
    </source>
</evidence>
<dbReference type="InterPro" id="IPR019587">
    <property type="entry name" value="Polyketide_cyclase/dehydratase"/>
</dbReference>
<sequence>MAEVTIRAEFQTSVETVWNVVTDNERYGWRSDLEKIELSEDKNMFTEISCGGIKTNFTITEKKPFERYAFDMKNKNMQGRWIGKFVRGGNGGCIIEFTENVTAFSPFLNLFVKSYLKKQQKQYVKDLKKALGEEG</sequence>
<dbReference type="InterPro" id="IPR023393">
    <property type="entry name" value="START-like_dom_sf"/>
</dbReference>
<dbReference type="EMBL" id="JACRSU010000003">
    <property type="protein sequence ID" value="MBC8541276.1"/>
    <property type="molecule type" value="Genomic_DNA"/>
</dbReference>
<dbReference type="Gene3D" id="3.30.530.20">
    <property type="match status" value="1"/>
</dbReference>
<reference evidence="1" key="1">
    <citation type="submission" date="2020-08" db="EMBL/GenBank/DDBJ databases">
        <title>Genome public.</title>
        <authorList>
            <person name="Liu C."/>
            <person name="Sun Q."/>
        </authorList>
    </citation>
    <scope>NUCLEOTIDE SEQUENCE</scope>
    <source>
        <strain evidence="1">H8</strain>
    </source>
</reference>
<name>A0A926DMX5_9FIRM</name>
<dbReference type="SUPFAM" id="SSF55961">
    <property type="entry name" value="Bet v1-like"/>
    <property type="match status" value="1"/>
</dbReference>
<dbReference type="AlphaFoldDB" id="A0A926DMX5"/>